<dbReference type="PRINTS" id="PR00385">
    <property type="entry name" value="P450"/>
</dbReference>
<evidence type="ECO:0000256" key="1">
    <source>
        <dbReference type="ARBA" id="ARBA00001971"/>
    </source>
</evidence>
<dbReference type="AlphaFoldDB" id="A0A9W9DFI3"/>
<dbReference type="GO" id="GO:0004497">
    <property type="term" value="F:monooxygenase activity"/>
    <property type="evidence" value="ECO:0007669"/>
    <property type="project" value="UniProtKB-KW"/>
</dbReference>
<accession>A0A9W9DFI3</accession>
<dbReference type="Proteomes" id="UP001150266">
    <property type="component" value="Unassembled WGS sequence"/>
</dbReference>
<evidence type="ECO:0000256" key="6">
    <source>
        <dbReference type="ARBA" id="ARBA00023004"/>
    </source>
</evidence>
<dbReference type="InterPro" id="IPR017972">
    <property type="entry name" value="Cyt_P450_CS"/>
</dbReference>
<protein>
    <submittedName>
        <fullName evidence="11">Cytochrome P450</fullName>
    </submittedName>
</protein>
<dbReference type="SUPFAM" id="SSF48264">
    <property type="entry name" value="Cytochrome P450"/>
    <property type="match status" value="2"/>
</dbReference>
<dbReference type="PANTHER" id="PTHR24287">
    <property type="entry name" value="P450, PUTATIVE (EUROFUNG)-RELATED"/>
    <property type="match status" value="1"/>
</dbReference>
<dbReference type="GO" id="GO:0005506">
    <property type="term" value="F:iron ion binding"/>
    <property type="evidence" value="ECO:0007669"/>
    <property type="project" value="InterPro"/>
</dbReference>
<feature type="binding site" description="axial binding residue" evidence="8">
    <location>
        <position position="562"/>
    </location>
    <ligand>
        <name>heme</name>
        <dbReference type="ChEBI" id="CHEBI:30413"/>
    </ligand>
    <ligandPart>
        <name>Fe</name>
        <dbReference type="ChEBI" id="CHEBI:18248"/>
    </ligandPart>
</feature>
<evidence type="ECO:0000256" key="9">
    <source>
        <dbReference type="RuleBase" id="RU000461"/>
    </source>
</evidence>
<dbReference type="GO" id="GO:0020037">
    <property type="term" value="F:heme binding"/>
    <property type="evidence" value="ECO:0007669"/>
    <property type="project" value="InterPro"/>
</dbReference>
<evidence type="ECO:0000313" key="11">
    <source>
        <dbReference type="EMBL" id="KAJ4467864.1"/>
    </source>
</evidence>
<keyword evidence="10" id="KW-0812">Transmembrane</keyword>
<keyword evidence="5 9" id="KW-0560">Oxidoreductase</keyword>
<evidence type="ECO:0000256" key="7">
    <source>
        <dbReference type="ARBA" id="ARBA00023033"/>
    </source>
</evidence>
<keyword evidence="10" id="KW-1133">Transmembrane helix</keyword>
<dbReference type="Gene3D" id="1.10.630.10">
    <property type="entry name" value="Cytochrome P450"/>
    <property type="match status" value="1"/>
</dbReference>
<dbReference type="InterPro" id="IPR002401">
    <property type="entry name" value="Cyt_P450_E_grp-I"/>
</dbReference>
<keyword evidence="3 8" id="KW-0349">Heme</keyword>
<dbReference type="InterPro" id="IPR047146">
    <property type="entry name" value="Cyt_P450_E_CYP52_fungi"/>
</dbReference>
<keyword evidence="10" id="KW-0472">Membrane</keyword>
<feature type="transmembrane region" description="Helical" evidence="10">
    <location>
        <begin position="44"/>
        <end position="68"/>
    </location>
</feature>
<dbReference type="GO" id="GO:0016705">
    <property type="term" value="F:oxidoreductase activity, acting on paired donors, with incorporation or reduction of molecular oxygen"/>
    <property type="evidence" value="ECO:0007669"/>
    <property type="project" value="InterPro"/>
</dbReference>
<organism evidence="11 12">
    <name type="scientific">Lentinula aciculospora</name>
    <dbReference type="NCBI Taxonomy" id="153920"/>
    <lineage>
        <taxon>Eukaryota</taxon>
        <taxon>Fungi</taxon>
        <taxon>Dikarya</taxon>
        <taxon>Basidiomycota</taxon>
        <taxon>Agaricomycotina</taxon>
        <taxon>Agaricomycetes</taxon>
        <taxon>Agaricomycetidae</taxon>
        <taxon>Agaricales</taxon>
        <taxon>Marasmiineae</taxon>
        <taxon>Omphalotaceae</taxon>
        <taxon>Lentinula</taxon>
    </lineage>
</organism>
<keyword evidence="4 8" id="KW-0479">Metal-binding</keyword>
<comment type="caution">
    <text evidence="11">The sequence shown here is derived from an EMBL/GenBank/DDBJ whole genome shotgun (WGS) entry which is preliminary data.</text>
</comment>
<keyword evidence="12" id="KW-1185">Reference proteome</keyword>
<evidence type="ECO:0000256" key="2">
    <source>
        <dbReference type="ARBA" id="ARBA00010617"/>
    </source>
</evidence>
<dbReference type="EMBL" id="JAOTPV010000038">
    <property type="protein sequence ID" value="KAJ4467864.1"/>
    <property type="molecule type" value="Genomic_DNA"/>
</dbReference>
<dbReference type="OrthoDB" id="1470350at2759"/>
<evidence type="ECO:0000256" key="5">
    <source>
        <dbReference type="ARBA" id="ARBA00023002"/>
    </source>
</evidence>
<comment type="similarity">
    <text evidence="2 9">Belongs to the cytochrome P450 family.</text>
</comment>
<reference evidence="11" key="1">
    <citation type="submission" date="2022-08" db="EMBL/GenBank/DDBJ databases">
        <title>A Global Phylogenomic Analysis of the Shiitake Genus Lentinula.</title>
        <authorList>
            <consortium name="DOE Joint Genome Institute"/>
            <person name="Sierra-Patev S."/>
            <person name="Min B."/>
            <person name="Naranjo-Ortiz M."/>
            <person name="Looney B."/>
            <person name="Konkel Z."/>
            <person name="Slot J.C."/>
            <person name="Sakamoto Y."/>
            <person name="Steenwyk J.L."/>
            <person name="Rokas A."/>
            <person name="Carro J."/>
            <person name="Camarero S."/>
            <person name="Ferreira P."/>
            <person name="Molpeceres G."/>
            <person name="Ruiz-Duenas F.J."/>
            <person name="Serrano A."/>
            <person name="Henrissat B."/>
            <person name="Drula E."/>
            <person name="Hughes K.W."/>
            <person name="Mata J.L."/>
            <person name="Ishikawa N.K."/>
            <person name="Vargas-Isla R."/>
            <person name="Ushijima S."/>
            <person name="Smith C.A."/>
            <person name="Ahrendt S."/>
            <person name="Andreopoulos W."/>
            <person name="He G."/>
            <person name="Labutti K."/>
            <person name="Lipzen A."/>
            <person name="Ng V."/>
            <person name="Riley R."/>
            <person name="Sandor L."/>
            <person name="Barry K."/>
            <person name="Martinez A.T."/>
            <person name="Xiao Y."/>
            <person name="Gibbons J.G."/>
            <person name="Terashima K."/>
            <person name="Grigoriev I.V."/>
            <person name="Hibbett D.S."/>
        </authorList>
    </citation>
    <scope>NUCLEOTIDE SEQUENCE</scope>
    <source>
        <strain evidence="11">JLM2183</strain>
    </source>
</reference>
<dbReference type="PRINTS" id="PR00463">
    <property type="entry name" value="EP450I"/>
</dbReference>
<dbReference type="InterPro" id="IPR001128">
    <property type="entry name" value="Cyt_P450"/>
</dbReference>
<evidence type="ECO:0000256" key="3">
    <source>
        <dbReference type="ARBA" id="ARBA00022617"/>
    </source>
</evidence>
<evidence type="ECO:0000313" key="12">
    <source>
        <dbReference type="Proteomes" id="UP001150266"/>
    </source>
</evidence>
<keyword evidence="7 9" id="KW-0503">Monooxygenase</keyword>
<dbReference type="PROSITE" id="PS00086">
    <property type="entry name" value="CYTOCHROME_P450"/>
    <property type="match status" value="1"/>
</dbReference>
<evidence type="ECO:0000256" key="4">
    <source>
        <dbReference type="ARBA" id="ARBA00022723"/>
    </source>
</evidence>
<dbReference type="InterPro" id="IPR036396">
    <property type="entry name" value="Cyt_P450_sf"/>
</dbReference>
<proteinExistence type="inferred from homology"/>
<keyword evidence="6 8" id="KW-0408">Iron</keyword>
<gene>
    <name evidence="11" type="ORF">J3R30DRAFT_1729967</name>
</gene>
<dbReference type="PANTHER" id="PTHR24287:SF1">
    <property type="entry name" value="P450, PUTATIVE (EUROFUNG)-RELATED"/>
    <property type="match status" value="1"/>
</dbReference>
<dbReference type="Pfam" id="PF00067">
    <property type="entry name" value="p450"/>
    <property type="match status" value="2"/>
</dbReference>
<name>A0A9W9DFI3_9AGAR</name>
<evidence type="ECO:0000256" key="8">
    <source>
        <dbReference type="PIRSR" id="PIRSR602401-1"/>
    </source>
</evidence>
<dbReference type="CDD" id="cd11063">
    <property type="entry name" value="CYP52"/>
    <property type="match status" value="1"/>
</dbReference>
<feature type="transmembrane region" description="Helical" evidence="10">
    <location>
        <begin position="12"/>
        <end position="32"/>
    </location>
</feature>
<sequence>MFSNIPPGISFIIKSIPQLILPPIIAFATVLIDRSYVHTNVLSGWRVSLLCIVSYPLALTISVAYSAIVKRIVAARMGAVLLPEPPFLEDPTPGGLLFLYGMIKESRDGYVGDGLKNRLRSTGPTFNMRIFFQDRLVTSEPNHIKALLATQFEDFVKGQDTLTTMNSLLGTGVFANDGILWRFHRSITRPFFSRDRITHFDIFDRHTDEAIGKMKTRFKEGYAADFQDVVSRFTLDSATEFLFGHDIGTLSDPLPYPFFHSSHSVSNTSNTPFEQTFSARFSRSFNEAQTSTAVRVRFGDMWPLRELWQDIPKEKMKLVHGFLDPIIRQGVQRSRLAKESTAIIDTEKEDETVLDHLIQHTDDPIILRDEIMNLAVAGRDTTASLLTFTVYMLSQHSDVLNKLRSEILSIVGPDRRPTYDDFREMKYLRAVLNETLRLYPPVPFNMRHLIVNCSSCLLLIYTLGNRINTRLCHPSNRVTSHSSYQRGPGWHTTNSNTSLRFAYTHNDQRCIYSVFVMQRRTDLWGPDALKFDPDRFLDERVQKYLIPNPFIFCPFNAGPRICIGQQFAYNESSFFLVRLLQNFSSIEISEESQPPDSRPSASWKKEGGIKATEKVKLKTHLTMYVAEGLWLKMGESSEAVEDI</sequence>
<evidence type="ECO:0000256" key="10">
    <source>
        <dbReference type="SAM" id="Phobius"/>
    </source>
</evidence>
<comment type="cofactor">
    <cofactor evidence="1 8">
        <name>heme</name>
        <dbReference type="ChEBI" id="CHEBI:30413"/>
    </cofactor>
</comment>